<name>A0A3R9E9A6_9BACI</name>
<dbReference type="EMBL" id="RSFW01000006">
    <property type="protein sequence ID" value="RSD28866.1"/>
    <property type="molecule type" value="Genomic_DNA"/>
</dbReference>
<dbReference type="OrthoDB" id="9781481at2"/>
<protein>
    <submittedName>
        <fullName evidence="1">Uncharacterized protein</fullName>
    </submittedName>
</protein>
<evidence type="ECO:0000313" key="2">
    <source>
        <dbReference type="Proteomes" id="UP000279911"/>
    </source>
</evidence>
<dbReference type="SUPFAM" id="SSF52540">
    <property type="entry name" value="P-loop containing nucleoside triphosphate hydrolases"/>
    <property type="match status" value="1"/>
</dbReference>
<comment type="caution">
    <text evidence="1">The sequence shown here is derived from an EMBL/GenBank/DDBJ whole genome shotgun (WGS) entry which is preliminary data.</text>
</comment>
<evidence type="ECO:0000313" key="1">
    <source>
        <dbReference type="EMBL" id="RSD28866.1"/>
    </source>
</evidence>
<accession>A0A3R9E9A6</accession>
<dbReference type="Proteomes" id="UP000279911">
    <property type="component" value="Unassembled WGS sequence"/>
</dbReference>
<dbReference type="PANTHER" id="PTHR37291:SF1">
    <property type="entry name" value="TYPE IV METHYL-DIRECTED RESTRICTION ENZYME ECOKMCRB SUBUNIT"/>
    <property type="match status" value="1"/>
</dbReference>
<dbReference type="InterPro" id="IPR027417">
    <property type="entry name" value="P-loop_NTPase"/>
</dbReference>
<reference evidence="2" key="1">
    <citation type="submission" date="2018-12" db="EMBL/GenBank/DDBJ databases">
        <title>Bacillus chawlae sp. nov., Bacillus glennii sp. nov., and Bacillus saganii sp. nov. Isolated from the Vehicle Assembly Building at Kennedy Space Center where the Viking Spacecraft were Assembled.</title>
        <authorList>
            <person name="Seuylemezian A."/>
            <person name="Vaishampayan P."/>
        </authorList>
    </citation>
    <scope>NUCLEOTIDE SEQUENCE [LARGE SCALE GENOMIC DNA]</scope>
    <source>
        <strain evidence="2">DSM 13966</strain>
    </source>
</reference>
<dbReference type="AlphaFoldDB" id="A0A3R9E9A6"/>
<dbReference type="Gene3D" id="3.40.50.300">
    <property type="entry name" value="P-loop containing nucleotide triphosphate hydrolases"/>
    <property type="match status" value="1"/>
</dbReference>
<organism evidence="1 2">
    <name type="scientific">Mesobacillus subterraneus</name>
    <dbReference type="NCBI Taxonomy" id="285983"/>
    <lineage>
        <taxon>Bacteria</taxon>
        <taxon>Bacillati</taxon>
        <taxon>Bacillota</taxon>
        <taxon>Bacilli</taxon>
        <taxon>Bacillales</taxon>
        <taxon>Bacillaceae</taxon>
        <taxon>Mesobacillus</taxon>
    </lineage>
</organism>
<proteinExistence type="predicted"/>
<gene>
    <name evidence="1" type="ORF">EJA10_03110</name>
</gene>
<dbReference type="PANTHER" id="PTHR37291">
    <property type="entry name" value="5-METHYLCYTOSINE-SPECIFIC RESTRICTION ENZYME B"/>
    <property type="match status" value="1"/>
</dbReference>
<dbReference type="InterPro" id="IPR052934">
    <property type="entry name" value="Methyl-DNA_Rec/Restrict_Enz"/>
</dbReference>
<sequence>MENEEVWQVLDRTLEFIKRRFENQLKSQYKDSSNDQLARAVFDKEYRENLFINGLEEQVKKFWWVNQGQTYKQEKEGSFLWAPQKSKLGRPLAHHVNLVNSKPGDIVFCYSARELKSIGVVQEAAIEAPKPTEMANHEWQEEGYLLKLSYYDFVPPIEKEEIPEEWRRNESGPFDVNGNLKQGYFFSVTEQFAYELLKRFEERVPMEVNGILSSYVSNTNAMTVNEKKPEYLSSKQIIDYIDHYIKSKGFYYEKEEIINLFLSLKTKPFVIISGISGTGKTKIVQWFAESVGATEENGQFSLIPIRPDWNDGSDLLGYVDIKGDFKEGPLTKVIKNAKQNPELPHFVLLDEMNLARVEYYFSDILSVMESRKRVNGEIVSSSLLSSDILGEELTLPNNLYIIGTVNMDETTHPFSKKVLDRANTIEFNRVNLGNLAFLTDLEEVEPKRIHQDQFASTYLHLKDVYSKHGDLVNKATAELVNINHSLQLLNAHVGYRVRDEICFYLAYNEESKLLSFDAAFDHCILQKILPRIAGSDSRVEQLLQGLYRQFTNREFVEGQNLSDVNGVKYPRSAAKVAEMLGRLSSDGFTSFWIS</sequence>